<dbReference type="Pfam" id="PF01547">
    <property type="entry name" value="SBP_bac_1"/>
    <property type="match status" value="1"/>
</dbReference>
<dbReference type="InterPro" id="IPR006311">
    <property type="entry name" value="TAT_signal"/>
</dbReference>
<keyword evidence="8" id="KW-1185">Reference proteome</keyword>
<evidence type="ECO:0000313" key="5">
    <source>
        <dbReference type="EMBL" id="NWJ46852.1"/>
    </source>
</evidence>
<evidence type="ECO:0000256" key="2">
    <source>
        <dbReference type="ARBA" id="ARBA00022448"/>
    </source>
</evidence>
<feature type="chain" id="PRO_5035813919" evidence="4">
    <location>
        <begin position="32"/>
        <end position="477"/>
    </location>
</feature>
<dbReference type="InterPro" id="IPR006059">
    <property type="entry name" value="SBP"/>
</dbReference>
<sequence>MEDINKNGHIISRRKMVRLLGLSAASAAILAACGDSTATPAPANTTAAATTAAGGQATTAATTKVATTAAATTQSATTAAAQNVTGKVTLATLKGSTGTPKKIADTFNAKNTGVSIEYQEFPNDSAAMHDKFVTVLGAKDGTYDVIATDMPWAPEFAAAGYIAPLDSFVTPDFRKNFFEGSLSGATFKEKLYGIPWYQNIGVLFYRKDILDKAGLQPPNTFVELVDTATKLQTADIYGYVCAGFKNEGLSAMWLEVLWGFGGEYWDPATNKVLVDSPEAEASLQWLVDAIFTNKIIPEKMITFKGPDIQNVFIQGNAVFARGFADLSGAAIGADSKVKGLWGAKPVLAAQGKQASGCIGNWNLAVSASSKNPAAAWKAVEYLSSLEAQKAHVLGAGAFPALKAAFDDKEIQALNPAIAILPAAFANGKPRPVTPAYPQISAEVIQDQVSKVLSKQTTPKEAVKAMKSKTEDILAKFK</sequence>
<reference evidence="6" key="2">
    <citation type="journal article" date="2024" name="Nature">
        <title>Anoxygenic phototroph of the Chloroflexota uses a type I reaction centre.</title>
        <authorList>
            <person name="Tsuji J.M."/>
            <person name="Shaw N.A."/>
            <person name="Nagashima S."/>
            <person name="Venkiteswaran J.J."/>
            <person name="Schiff S.L."/>
            <person name="Watanabe T."/>
            <person name="Fukui M."/>
            <person name="Hanada S."/>
            <person name="Tank M."/>
            <person name="Neufeld J.D."/>
        </authorList>
    </citation>
    <scope>NUCLEOTIDE SEQUENCE</scope>
    <source>
        <strain evidence="6">L227-S17</strain>
        <plasmid evidence="6 8">unnamed1</plasmid>
    </source>
</reference>
<evidence type="ECO:0000256" key="3">
    <source>
        <dbReference type="ARBA" id="ARBA00022729"/>
    </source>
</evidence>
<dbReference type="Proteomes" id="UP000521676">
    <property type="component" value="Unassembled WGS sequence"/>
</dbReference>
<dbReference type="AlphaFoldDB" id="A0A8T7M438"/>
<organism evidence="5 7">
    <name type="scientific">Candidatus Chlorohelix allophototropha</name>
    <dbReference type="NCBI Taxonomy" id="3003348"/>
    <lineage>
        <taxon>Bacteria</taxon>
        <taxon>Bacillati</taxon>
        <taxon>Chloroflexota</taxon>
        <taxon>Chloroflexia</taxon>
        <taxon>Candidatus Chloroheliales</taxon>
        <taxon>Candidatus Chloroheliaceae</taxon>
        <taxon>Candidatus Chlorohelix</taxon>
    </lineage>
</organism>
<dbReference type="RefSeq" id="WP_341472041.1">
    <property type="nucleotide sequence ID" value="NZ_CP128401.1"/>
</dbReference>
<keyword evidence="2" id="KW-0813">Transport</keyword>
<dbReference type="PANTHER" id="PTHR43649:SF34">
    <property type="entry name" value="ABC TRANSPORTER PERIPLASMIC-BINDING PROTEIN YCJN-RELATED"/>
    <property type="match status" value="1"/>
</dbReference>
<evidence type="ECO:0000256" key="4">
    <source>
        <dbReference type="SAM" id="SignalP"/>
    </source>
</evidence>
<evidence type="ECO:0000313" key="6">
    <source>
        <dbReference type="EMBL" id="WJW70162.1"/>
    </source>
</evidence>
<comment type="similarity">
    <text evidence="1">Belongs to the bacterial solute-binding protein 1 family.</text>
</comment>
<feature type="signal peptide" evidence="4">
    <location>
        <begin position="1"/>
        <end position="31"/>
    </location>
</feature>
<dbReference type="SUPFAM" id="SSF53850">
    <property type="entry name" value="Periplasmic binding protein-like II"/>
    <property type="match status" value="1"/>
</dbReference>
<accession>A0A8T7M438</accession>
<dbReference type="InterPro" id="IPR050490">
    <property type="entry name" value="Bact_solute-bd_prot1"/>
</dbReference>
<gene>
    <name evidence="5" type="ORF">HXX08_13375</name>
    <name evidence="6" type="ORF">OZ401_004670</name>
</gene>
<evidence type="ECO:0000313" key="8">
    <source>
        <dbReference type="Proteomes" id="UP001431572"/>
    </source>
</evidence>
<proteinExistence type="inferred from homology"/>
<dbReference type="Gene3D" id="3.40.190.10">
    <property type="entry name" value="Periplasmic binding protein-like II"/>
    <property type="match status" value="2"/>
</dbReference>
<dbReference type="PANTHER" id="PTHR43649">
    <property type="entry name" value="ARABINOSE-BINDING PROTEIN-RELATED"/>
    <property type="match status" value="1"/>
</dbReference>
<dbReference type="CDD" id="cd14750">
    <property type="entry name" value="PBP2_TMBP"/>
    <property type="match status" value="1"/>
</dbReference>
<keyword evidence="6" id="KW-0614">Plasmid</keyword>
<protein>
    <submittedName>
        <fullName evidence="5">ABC transporter substrate-binding protein</fullName>
    </submittedName>
</protein>
<evidence type="ECO:0000313" key="7">
    <source>
        <dbReference type="Proteomes" id="UP000521676"/>
    </source>
</evidence>
<dbReference type="EMBL" id="CP128401">
    <property type="protein sequence ID" value="WJW70162.1"/>
    <property type="molecule type" value="Genomic_DNA"/>
</dbReference>
<keyword evidence="3 4" id="KW-0732">Signal</keyword>
<dbReference type="Proteomes" id="UP001431572">
    <property type="component" value="Plasmid unnamed1"/>
</dbReference>
<dbReference type="EMBL" id="JACATZ010000001">
    <property type="protein sequence ID" value="NWJ46852.1"/>
    <property type="molecule type" value="Genomic_DNA"/>
</dbReference>
<name>A0A8T7M438_9CHLR</name>
<dbReference type="PROSITE" id="PS51318">
    <property type="entry name" value="TAT"/>
    <property type="match status" value="1"/>
</dbReference>
<geneLocation type="plasmid" evidence="6 8">
    <name>unnamed1</name>
</geneLocation>
<dbReference type="PROSITE" id="PS51257">
    <property type="entry name" value="PROKAR_LIPOPROTEIN"/>
    <property type="match status" value="1"/>
</dbReference>
<reference evidence="5 7" key="1">
    <citation type="submission" date="2020-06" db="EMBL/GenBank/DDBJ databases">
        <title>Anoxygenic phototrophic Chloroflexota member uses a Type I reaction center.</title>
        <authorList>
            <person name="Tsuji J.M."/>
            <person name="Shaw N.A."/>
            <person name="Nagashima S."/>
            <person name="Venkiteswaran J."/>
            <person name="Schiff S.L."/>
            <person name="Hanada S."/>
            <person name="Tank M."/>
            <person name="Neufeld J.D."/>
        </authorList>
    </citation>
    <scope>NUCLEOTIDE SEQUENCE [LARGE SCALE GENOMIC DNA]</scope>
    <source>
        <strain evidence="5">L227-S17</strain>
    </source>
</reference>
<evidence type="ECO:0000256" key="1">
    <source>
        <dbReference type="ARBA" id="ARBA00008520"/>
    </source>
</evidence>